<dbReference type="EMBL" id="CP093350">
    <property type="protein sequence ID" value="WOH13368.1"/>
    <property type="molecule type" value="Genomic_DNA"/>
</dbReference>
<evidence type="ECO:0000256" key="4">
    <source>
        <dbReference type="ARBA" id="ARBA00021007"/>
    </source>
</evidence>
<evidence type="ECO:0000256" key="9">
    <source>
        <dbReference type="ARBA" id="ARBA00031029"/>
    </source>
</evidence>
<comment type="similarity">
    <text evidence="3">Belongs to the complex I subunit 3 family.</text>
</comment>
<evidence type="ECO:0000256" key="8">
    <source>
        <dbReference type="ARBA" id="ARBA00023136"/>
    </source>
</evidence>
<evidence type="ECO:0000256" key="6">
    <source>
        <dbReference type="ARBA" id="ARBA00022692"/>
    </source>
</evidence>
<evidence type="ECO:0000256" key="1">
    <source>
        <dbReference type="ARBA" id="ARBA00003257"/>
    </source>
</evidence>
<dbReference type="InterPro" id="IPR000440">
    <property type="entry name" value="NADH_UbQ/plastoQ_OxRdtase_su3"/>
</dbReference>
<gene>
    <name evidence="12" type="ORF">DCAR_0832878</name>
</gene>
<name>A0AAF0XSA1_DAUCS</name>
<evidence type="ECO:0000313" key="13">
    <source>
        <dbReference type="Proteomes" id="UP000077755"/>
    </source>
</evidence>
<evidence type="ECO:0000256" key="7">
    <source>
        <dbReference type="ARBA" id="ARBA00022989"/>
    </source>
</evidence>
<dbReference type="Proteomes" id="UP000077755">
    <property type="component" value="Chromosome 8"/>
</dbReference>
<dbReference type="Pfam" id="PF00507">
    <property type="entry name" value="Oxidored_q4"/>
    <property type="match status" value="1"/>
</dbReference>
<comment type="subcellular location">
    <subcellularLocation>
        <location evidence="2">Membrane</location>
    </subcellularLocation>
</comment>
<evidence type="ECO:0000313" key="12">
    <source>
        <dbReference type="EMBL" id="WOH13368.1"/>
    </source>
</evidence>
<reference evidence="12" key="1">
    <citation type="journal article" date="2016" name="Nat. Genet.">
        <title>A high-quality carrot genome assembly provides new insights into carotenoid accumulation and asterid genome evolution.</title>
        <authorList>
            <person name="Iorizzo M."/>
            <person name="Ellison S."/>
            <person name="Senalik D."/>
            <person name="Zeng P."/>
            <person name="Satapoomin P."/>
            <person name="Huang J."/>
            <person name="Bowman M."/>
            <person name="Iovene M."/>
            <person name="Sanseverino W."/>
            <person name="Cavagnaro P."/>
            <person name="Yildiz M."/>
            <person name="Macko-Podgorni A."/>
            <person name="Moranska E."/>
            <person name="Grzebelus E."/>
            <person name="Grzebelus D."/>
            <person name="Ashrafi H."/>
            <person name="Zheng Z."/>
            <person name="Cheng S."/>
            <person name="Spooner D."/>
            <person name="Van Deynze A."/>
            <person name="Simon P."/>
        </authorList>
    </citation>
    <scope>NUCLEOTIDE SEQUENCE</scope>
    <source>
        <tissue evidence="12">Leaf</tissue>
    </source>
</reference>
<evidence type="ECO:0000256" key="10">
    <source>
        <dbReference type="ARBA" id="ARBA00049551"/>
    </source>
</evidence>
<keyword evidence="5" id="KW-0813">Transport</keyword>
<accession>A0AAF0XSA1</accession>
<comment type="function">
    <text evidence="1">Core subunit of the mitochondrial membrane respiratory chain NADH dehydrogenase (Complex I) that is believed to belong to the minimal assembly required for catalysis. Complex I functions in the transfer of electrons from NADH to the respiratory chain. The immediate electron acceptor for the enzyme is believed to be ubiquinone.</text>
</comment>
<evidence type="ECO:0000256" key="5">
    <source>
        <dbReference type="ARBA" id="ARBA00022448"/>
    </source>
</evidence>
<dbReference type="Gene3D" id="1.20.58.1610">
    <property type="entry name" value="NADH:ubiquinone/plastoquinone oxidoreductase, chain 3"/>
    <property type="match status" value="1"/>
</dbReference>
<keyword evidence="13" id="KW-1185">Reference proteome</keyword>
<sequence>MDNYFRCISYIYICKSFTFVLILIAGLLYAWRKGALQWSYLLITQTMKRNKKE</sequence>
<reference evidence="12" key="2">
    <citation type="submission" date="2022-03" db="EMBL/GenBank/DDBJ databases">
        <title>Draft title - Genomic analysis of global carrot germplasm unveils the trajectory of domestication and the origin of high carotenoid orange carrot.</title>
        <authorList>
            <person name="Iorizzo M."/>
            <person name="Ellison S."/>
            <person name="Senalik D."/>
            <person name="Macko-Podgorni A."/>
            <person name="Grzebelus D."/>
            <person name="Bostan H."/>
            <person name="Rolling W."/>
            <person name="Curaba J."/>
            <person name="Simon P."/>
        </authorList>
    </citation>
    <scope>NUCLEOTIDE SEQUENCE</scope>
    <source>
        <tissue evidence="12">Leaf</tissue>
    </source>
</reference>
<feature type="transmembrane region" description="Helical" evidence="11">
    <location>
        <begin position="12"/>
        <end position="31"/>
    </location>
</feature>
<dbReference type="AlphaFoldDB" id="A0AAF0XSA1"/>
<evidence type="ECO:0000256" key="11">
    <source>
        <dbReference type="SAM" id="Phobius"/>
    </source>
</evidence>
<proteinExistence type="inferred from homology"/>
<comment type="catalytic activity">
    <reaction evidence="10">
        <text>a ubiquinone + NADH + 5 H(+)(in) = a ubiquinol + NAD(+) + 4 H(+)(out)</text>
        <dbReference type="Rhea" id="RHEA:29091"/>
        <dbReference type="Rhea" id="RHEA-COMP:9565"/>
        <dbReference type="Rhea" id="RHEA-COMP:9566"/>
        <dbReference type="ChEBI" id="CHEBI:15378"/>
        <dbReference type="ChEBI" id="CHEBI:16389"/>
        <dbReference type="ChEBI" id="CHEBI:17976"/>
        <dbReference type="ChEBI" id="CHEBI:57540"/>
        <dbReference type="ChEBI" id="CHEBI:57945"/>
        <dbReference type="EC" id="7.1.1.2"/>
    </reaction>
</comment>
<organism evidence="12 13">
    <name type="scientific">Daucus carota subsp. sativus</name>
    <name type="common">Carrot</name>
    <dbReference type="NCBI Taxonomy" id="79200"/>
    <lineage>
        <taxon>Eukaryota</taxon>
        <taxon>Viridiplantae</taxon>
        <taxon>Streptophyta</taxon>
        <taxon>Embryophyta</taxon>
        <taxon>Tracheophyta</taxon>
        <taxon>Spermatophyta</taxon>
        <taxon>Magnoliopsida</taxon>
        <taxon>eudicotyledons</taxon>
        <taxon>Gunneridae</taxon>
        <taxon>Pentapetalae</taxon>
        <taxon>asterids</taxon>
        <taxon>campanulids</taxon>
        <taxon>Apiales</taxon>
        <taxon>Apiaceae</taxon>
        <taxon>Apioideae</taxon>
        <taxon>Scandiceae</taxon>
        <taxon>Daucinae</taxon>
        <taxon>Daucus</taxon>
        <taxon>Daucus sect. Daucus</taxon>
    </lineage>
</organism>
<evidence type="ECO:0000256" key="2">
    <source>
        <dbReference type="ARBA" id="ARBA00004370"/>
    </source>
</evidence>
<keyword evidence="6 11" id="KW-0812">Transmembrane</keyword>
<dbReference type="InterPro" id="IPR038430">
    <property type="entry name" value="NDAH_ubi_oxred_su3_sf"/>
</dbReference>
<keyword evidence="7 11" id="KW-1133">Transmembrane helix</keyword>
<dbReference type="GO" id="GO:0008137">
    <property type="term" value="F:NADH dehydrogenase (ubiquinone) activity"/>
    <property type="evidence" value="ECO:0007669"/>
    <property type="project" value="UniProtKB-EC"/>
</dbReference>
<protein>
    <recommendedName>
        <fullName evidence="4">NADH-ubiquinone oxidoreductase chain 3</fullName>
    </recommendedName>
    <alternativeName>
        <fullName evidence="9">NADH dehydrogenase subunit 3</fullName>
    </alternativeName>
</protein>
<keyword evidence="8 11" id="KW-0472">Membrane</keyword>
<evidence type="ECO:0000256" key="3">
    <source>
        <dbReference type="ARBA" id="ARBA00008472"/>
    </source>
</evidence>
<dbReference type="GO" id="GO:0016020">
    <property type="term" value="C:membrane"/>
    <property type="evidence" value="ECO:0007669"/>
    <property type="project" value="UniProtKB-SubCell"/>
</dbReference>